<dbReference type="InterPro" id="IPR014746">
    <property type="entry name" value="Gln_synth/guanido_kin_cat_dom"/>
</dbReference>
<dbReference type="OrthoDB" id="3364440at2759"/>
<evidence type="ECO:0000313" key="6">
    <source>
        <dbReference type="EMBL" id="KAF9787325.1"/>
    </source>
</evidence>
<evidence type="ECO:0000313" key="7">
    <source>
        <dbReference type="Proteomes" id="UP000736335"/>
    </source>
</evidence>
<evidence type="ECO:0000256" key="1">
    <source>
        <dbReference type="ARBA" id="ARBA00021364"/>
    </source>
</evidence>
<dbReference type="SUPFAM" id="SSF55931">
    <property type="entry name" value="Glutamine synthetase/guanido kinase"/>
    <property type="match status" value="1"/>
</dbReference>
<dbReference type="PANTHER" id="PTHR43785">
    <property type="entry name" value="GAMMA-GLUTAMYLPUTRESCINE SYNTHETASE"/>
    <property type="match status" value="1"/>
</dbReference>
<evidence type="ECO:0000256" key="4">
    <source>
        <dbReference type="RuleBase" id="RU000384"/>
    </source>
</evidence>
<dbReference type="PROSITE" id="PS51987">
    <property type="entry name" value="GS_CATALYTIC"/>
    <property type="match status" value="1"/>
</dbReference>
<protein>
    <recommendedName>
        <fullName evidence="1">Glutamine synthetase</fullName>
    </recommendedName>
</protein>
<comment type="caution">
    <text evidence="6">The sequence shown here is derived from an EMBL/GenBank/DDBJ whole genome shotgun (WGS) entry which is preliminary data.</text>
</comment>
<evidence type="ECO:0000256" key="2">
    <source>
        <dbReference type="ARBA" id="ARBA00022598"/>
    </source>
</evidence>
<dbReference type="Pfam" id="PF00120">
    <property type="entry name" value="Gln-synt_C"/>
    <property type="match status" value="1"/>
</dbReference>
<proteinExistence type="inferred from homology"/>
<dbReference type="Gene3D" id="3.10.20.70">
    <property type="entry name" value="Glutamine synthetase, N-terminal domain"/>
    <property type="match status" value="1"/>
</dbReference>
<feature type="domain" description="GS catalytic" evidence="5">
    <location>
        <begin position="135"/>
        <end position="472"/>
    </location>
</feature>
<dbReference type="AlphaFoldDB" id="A0A9P6HJ93"/>
<keyword evidence="6" id="KW-0418">Kinase</keyword>
<dbReference type="GO" id="GO:0016301">
    <property type="term" value="F:kinase activity"/>
    <property type="evidence" value="ECO:0007669"/>
    <property type="project" value="UniProtKB-KW"/>
</dbReference>
<dbReference type="GO" id="GO:0006542">
    <property type="term" value="P:glutamine biosynthetic process"/>
    <property type="evidence" value="ECO:0007669"/>
    <property type="project" value="InterPro"/>
</dbReference>
<keyword evidence="2" id="KW-0436">Ligase</keyword>
<organism evidence="6 7">
    <name type="scientific">Thelephora terrestris</name>
    <dbReference type="NCBI Taxonomy" id="56493"/>
    <lineage>
        <taxon>Eukaryota</taxon>
        <taxon>Fungi</taxon>
        <taxon>Dikarya</taxon>
        <taxon>Basidiomycota</taxon>
        <taxon>Agaricomycotina</taxon>
        <taxon>Agaricomycetes</taxon>
        <taxon>Thelephorales</taxon>
        <taxon>Thelephoraceae</taxon>
        <taxon>Thelephora</taxon>
    </lineage>
</organism>
<reference evidence="6" key="2">
    <citation type="submission" date="2020-11" db="EMBL/GenBank/DDBJ databases">
        <authorList>
            <consortium name="DOE Joint Genome Institute"/>
            <person name="Kuo A."/>
            <person name="Miyauchi S."/>
            <person name="Kiss E."/>
            <person name="Drula E."/>
            <person name="Kohler A."/>
            <person name="Sanchez-Garcia M."/>
            <person name="Andreopoulos B."/>
            <person name="Barry K.W."/>
            <person name="Bonito G."/>
            <person name="Buee M."/>
            <person name="Carver A."/>
            <person name="Chen C."/>
            <person name="Cichocki N."/>
            <person name="Clum A."/>
            <person name="Culley D."/>
            <person name="Crous P.W."/>
            <person name="Fauchery L."/>
            <person name="Girlanda M."/>
            <person name="Hayes R."/>
            <person name="Keri Z."/>
            <person name="Labutti K."/>
            <person name="Lipzen A."/>
            <person name="Lombard V."/>
            <person name="Magnuson J."/>
            <person name="Maillard F."/>
            <person name="Morin E."/>
            <person name="Murat C."/>
            <person name="Nolan M."/>
            <person name="Ohm R."/>
            <person name="Pangilinan J."/>
            <person name="Pereira M."/>
            <person name="Perotto S."/>
            <person name="Peter M."/>
            <person name="Riley R."/>
            <person name="Sitrit Y."/>
            <person name="Stielow B."/>
            <person name="Szollosi G."/>
            <person name="Zifcakova L."/>
            <person name="Stursova M."/>
            <person name="Spatafora J.W."/>
            <person name="Tedersoo L."/>
            <person name="Vaario L.-M."/>
            <person name="Yamada A."/>
            <person name="Yan M."/>
            <person name="Wang P."/>
            <person name="Xu J."/>
            <person name="Bruns T."/>
            <person name="Baldrian P."/>
            <person name="Vilgalys R."/>
            <person name="Henrissat B."/>
            <person name="Grigoriev I.V."/>
            <person name="Hibbett D."/>
            <person name="Nagy L.G."/>
            <person name="Martin F.M."/>
        </authorList>
    </citation>
    <scope>NUCLEOTIDE SEQUENCE</scope>
    <source>
        <strain evidence="6">UH-Tt-Lm1</strain>
    </source>
</reference>
<evidence type="ECO:0000256" key="3">
    <source>
        <dbReference type="PROSITE-ProRule" id="PRU01331"/>
    </source>
</evidence>
<dbReference type="GO" id="GO:0004356">
    <property type="term" value="F:glutamine synthetase activity"/>
    <property type="evidence" value="ECO:0007669"/>
    <property type="project" value="InterPro"/>
</dbReference>
<dbReference type="InterPro" id="IPR008146">
    <property type="entry name" value="Gln_synth_cat_dom"/>
</dbReference>
<dbReference type="Proteomes" id="UP000736335">
    <property type="component" value="Unassembled WGS sequence"/>
</dbReference>
<accession>A0A9P6HJ93</accession>
<reference evidence="6" key="1">
    <citation type="journal article" date="2020" name="Nat. Commun.">
        <title>Large-scale genome sequencing of mycorrhizal fungi provides insights into the early evolution of symbiotic traits.</title>
        <authorList>
            <person name="Miyauchi S."/>
            <person name="Kiss E."/>
            <person name="Kuo A."/>
            <person name="Drula E."/>
            <person name="Kohler A."/>
            <person name="Sanchez-Garcia M."/>
            <person name="Morin E."/>
            <person name="Andreopoulos B."/>
            <person name="Barry K.W."/>
            <person name="Bonito G."/>
            <person name="Buee M."/>
            <person name="Carver A."/>
            <person name="Chen C."/>
            <person name="Cichocki N."/>
            <person name="Clum A."/>
            <person name="Culley D."/>
            <person name="Crous P.W."/>
            <person name="Fauchery L."/>
            <person name="Girlanda M."/>
            <person name="Hayes R.D."/>
            <person name="Keri Z."/>
            <person name="LaButti K."/>
            <person name="Lipzen A."/>
            <person name="Lombard V."/>
            <person name="Magnuson J."/>
            <person name="Maillard F."/>
            <person name="Murat C."/>
            <person name="Nolan M."/>
            <person name="Ohm R.A."/>
            <person name="Pangilinan J."/>
            <person name="Pereira M.F."/>
            <person name="Perotto S."/>
            <person name="Peter M."/>
            <person name="Pfister S."/>
            <person name="Riley R."/>
            <person name="Sitrit Y."/>
            <person name="Stielow J.B."/>
            <person name="Szollosi G."/>
            <person name="Zifcakova L."/>
            <person name="Stursova M."/>
            <person name="Spatafora J.W."/>
            <person name="Tedersoo L."/>
            <person name="Vaario L.M."/>
            <person name="Yamada A."/>
            <person name="Yan M."/>
            <person name="Wang P."/>
            <person name="Xu J."/>
            <person name="Bruns T."/>
            <person name="Baldrian P."/>
            <person name="Vilgalys R."/>
            <person name="Dunand C."/>
            <person name="Henrissat B."/>
            <person name="Grigoriev I.V."/>
            <person name="Hibbett D."/>
            <person name="Nagy L.G."/>
            <person name="Martin F.M."/>
        </authorList>
    </citation>
    <scope>NUCLEOTIDE SEQUENCE</scope>
    <source>
        <strain evidence="6">UH-Tt-Lm1</strain>
    </source>
</reference>
<dbReference type="PANTHER" id="PTHR43785:SF2">
    <property type="entry name" value="TYPE-1 GLUTAMINE SYNTHETASE 1"/>
    <property type="match status" value="1"/>
</dbReference>
<dbReference type="Gene3D" id="3.30.590.10">
    <property type="entry name" value="Glutamine synthetase/guanido kinase, catalytic domain"/>
    <property type="match status" value="1"/>
</dbReference>
<comment type="similarity">
    <text evidence="3 4">Belongs to the glutamine synthetase family.</text>
</comment>
<keyword evidence="7" id="KW-1185">Reference proteome</keyword>
<dbReference type="SMART" id="SM01230">
    <property type="entry name" value="Gln-synt_C"/>
    <property type="match status" value="1"/>
</dbReference>
<dbReference type="EMBL" id="WIUZ02000005">
    <property type="protein sequence ID" value="KAF9787325.1"/>
    <property type="molecule type" value="Genomic_DNA"/>
</dbReference>
<sequence length="472" mass="51587">MTNELTTYGVKYAVDKTFVAPDLFHLKKWHNIKYIRLTWLDLHNVTRCRVLSLGYFERLLETSSGRPGVSVVGCVMGLVGLRIASGFSAAGGYLYVADLSSMRLCPYAHGHAMLFGWFQNLQPVPEQPLDYDLCPRTLLARQTLEASKRGVSFLVGFEIEFILLKSTLPEAEPISKHDWTNTASIYTGSTGAIVLEEIADALQAGGVELQMYHAEAAPGQYEIVTGPLSPLQAADALVFSHEVIYNIANKHELRATFAPKVFGHSCGSGAHTNVSIHSETSQGETSPKAPTLTPIESVFLQSVLDNLQAICAFSLPTVASYARMGDGVWSGGTYVSWGTENREAAVRLCGAPGSHRFEIRCVDGTANPYLTLASILAAVIHGMDTKKTLSIAGSVDIAATLGKEKREELGICERRLPLKLEEARKYLEQSEVLRGGLGDNFVTKYLAVNETLREHLSADQELTELNKIVAMY</sequence>
<name>A0A9P6HJ93_9AGAM</name>
<keyword evidence="6" id="KW-0808">Transferase</keyword>
<gene>
    <name evidence="6" type="ORF">BJ322DRAFT_716415</name>
</gene>
<evidence type="ECO:0000259" key="5">
    <source>
        <dbReference type="PROSITE" id="PS51987"/>
    </source>
</evidence>
<dbReference type="InterPro" id="IPR036651">
    <property type="entry name" value="Gln_synt_N_sf"/>
</dbReference>